<dbReference type="Gene3D" id="1.10.30.50">
    <property type="match status" value="1"/>
</dbReference>
<proteinExistence type="predicted"/>
<sequence length="192" mass="22022">MLNGMAEDRPKIPMEMQRAVLVEAGHRCAIQTCRQTPVDLAHIRPWAQVRTHTFDNLIALCPTCHRRFDRGEIDRKAMRQYKANLDILNHRYSDLERQLLRMFVRRRQIRAGTSDVPRRWPEFTGISLDGLWPVEIDRGMWWTVSNLVEDGVISLDGPGSGAPSRSVHPRMHVSLTPKGGRLVQRIADGEPI</sequence>
<name>A0AB33KSY7_9ACTN</name>
<evidence type="ECO:0000259" key="1">
    <source>
        <dbReference type="SMART" id="SM00507"/>
    </source>
</evidence>
<accession>A0AB33KSY7</accession>
<dbReference type="InterPro" id="IPR003615">
    <property type="entry name" value="HNH_nuc"/>
</dbReference>
<dbReference type="EMBL" id="AP035884">
    <property type="protein sequence ID" value="BFP56499.1"/>
    <property type="molecule type" value="Genomic_DNA"/>
</dbReference>
<gene>
    <name evidence="2" type="ORF">SCMC78_63060</name>
</gene>
<feature type="domain" description="HNH nuclease" evidence="1">
    <location>
        <begin position="16"/>
        <end position="66"/>
    </location>
</feature>
<dbReference type="AlphaFoldDB" id="A0AB33KSY7"/>
<dbReference type="CDD" id="cd00085">
    <property type="entry name" value="HNHc"/>
    <property type="match status" value="1"/>
</dbReference>
<evidence type="ECO:0000313" key="2">
    <source>
        <dbReference type="EMBL" id="BFP56499.1"/>
    </source>
</evidence>
<organism evidence="2">
    <name type="scientific">Streptomyces sp. CMC78</name>
    <dbReference type="NCBI Taxonomy" id="3231512"/>
    <lineage>
        <taxon>Bacteria</taxon>
        <taxon>Bacillati</taxon>
        <taxon>Actinomycetota</taxon>
        <taxon>Actinomycetes</taxon>
        <taxon>Kitasatosporales</taxon>
        <taxon>Streptomycetaceae</taxon>
        <taxon>Streptomyces</taxon>
    </lineage>
</organism>
<reference evidence="2" key="1">
    <citation type="submission" date="2024-07" db="EMBL/GenBank/DDBJ databases">
        <title>Complete genome sequences of cellulolytic bacteria, Kitasatospora sp. CMC57 and Streptomyces sp. CMC78, isolated from Japanese agricultural soil.</title>
        <authorList>
            <person name="Hashimoto T."/>
            <person name="Ito M."/>
            <person name="Iwamoto M."/>
            <person name="Fukahori D."/>
            <person name="Shoda T."/>
            <person name="Sakoda M."/>
            <person name="Morohoshi T."/>
            <person name="Mitsuboshi M."/>
            <person name="Nishizawa T."/>
        </authorList>
    </citation>
    <scope>NUCLEOTIDE SEQUENCE</scope>
    <source>
        <strain evidence="2">CMC78</strain>
    </source>
</reference>
<dbReference type="Pfam" id="PF13391">
    <property type="entry name" value="HNH_2"/>
    <property type="match status" value="1"/>
</dbReference>
<protein>
    <recommendedName>
        <fullName evidence="1">HNH nuclease domain-containing protein</fullName>
    </recommendedName>
</protein>
<dbReference type="SMART" id="SM00507">
    <property type="entry name" value="HNHc"/>
    <property type="match status" value="1"/>
</dbReference>
<dbReference type="KEGG" id="stcm:SCMC78_63060"/>
<dbReference type="RefSeq" id="WP_203213875.1">
    <property type="nucleotide sequence ID" value="NZ_AP035884.1"/>
</dbReference>